<dbReference type="PROSITE" id="PS00455">
    <property type="entry name" value="AMP_BINDING"/>
    <property type="match status" value="1"/>
</dbReference>
<feature type="domain" description="AMP-binding enzyme C-terminal" evidence="6">
    <location>
        <begin position="736"/>
        <end position="812"/>
    </location>
</feature>
<dbReference type="InterPro" id="IPR000873">
    <property type="entry name" value="AMP-dep_synth/lig_dom"/>
</dbReference>
<feature type="domain" description="Condensation" evidence="5">
    <location>
        <begin position="1"/>
        <end position="306"/>
    </location>
</feature>
<dbReference type="CDD" id="cd17646">
    <property type="entry name" value="A_NRPS_AB3403-like"/>
    <property type="match status" value="1"/>
</dbReference>
<evidence type="ECO:0000259" key="4">
    <source>
        <dbReference type="Pfam" id="PF00501"/>
    </source>
</evidence>
<dbReference type="InterPro" id="IPR020845">
    <property type="entry name" value="AMP-binding_CS"/>
</dbReference>
<dbReference type="Gene3D" id="2.30.38.10">
    <property type="entry name" value="Luciferase, Domain 3"/>
    <property type="match status" value="1"/>
</dbReference>
<keyword evidence="3" id="KW-0597">Phosphoprotein</keyword>
<protein>
    <submittedName>
        <fullName evidence="7">Amino acid adenylation domain-containing protein</fullName>
    </submittedName>
</protein>
<evidence type="ECO:0000256" key="3">
    <source>
        <dbReference type="ARBA" id="ARBA00022553"/>
    </source>
</evidence>
<dbReference type="NCBIfam" id="TIGR01733">
    <property type="entry name" value="AA-adenyl-dom"/>
    <property type="match status" value="1"/>
</dbReference>
<dbReference type="PANTHER" id="PTHR45527">
    <property type="entry name" value="NONRIBOSOMAL PEPTIDE SYNTHETASE"/>
    <property type="match status" value="1"/>
</dbReference>
<proteinExistence type="predicted"/>
<evidence type="ECO:0000259" key="6">
    <source>
        <dbReference type="Pfam" id="PF13193"/>
    </source>
</evidence>
<organism evidence="7 8">
    <name type="scientific">Pseudomonas gingeri</name>
    <dbReference type="NCBI Taxonomy" id="117681"/>
    <lineage>
        <taxon>Bacteria</taxon>
        <taxon>Pseudomonadati</taxon>
        <taxon>Pseudomonadota</taxon>
        <taxon>Gammaproteobacteria</taxon>
        <taxon>Pseudomonadales</taxon>
        <taxon>Pseudomonadaceae</taxon>
        <taxon>Pseudomonas</taxon>
    </lineage>
</organism>
<comment type="caution">
    <text evidence="7">The sequence shown here is derived from an EMBL/GenBank/DDBJ whole genome shotgun (WGS) entry which is preliminary data.</text>
</comment>
<dbReference type="Pfam" id="PF00668">
    <property type="entry name" value="Condensation"/>
    <property type="match status" value="1"/>
</dbReference>
<sequence>WSAGVLTRELGVLYEAFRQGAEDPLPALPVQYADYAVWQRNWLSGEVLQQQGQYWQQALTGAPVLLALPSDRPRPAQQDYSGHLLGLALDADLTRGLKSLSQRQGTTLFMTVMAAWAAVLSRLSGQDDVVIGTPAANRLRAEVEGLIGCFVNTLAVRVDLSATLSVEALLQQVKRQTLAAQANQDLPFEQVVELVRPQRSLSHSPIFQAMLSWQNNENVDLALGDLALQGLENSGHTAKFDVLLDMAEEGDCLFGNLEYATALFDESTMQRCLGYLEAMLRGMAADERALVAEIPLLDDEQRQHLLEGFNATAVDYPQDLTLHGLFEARVASCGDSVAVVDEKGSLTYDALNRQANRIAHRLIGLGIGPDDRVAICVDRSLEMVAGLMGILKAGAAYVPLDPDYPIDRLTYMLENCAPAVVLTQEALQAVLPASSVPVLLLDPEHAEREGFLAQPDSNPLRTEVRPEHLAYVIYTSGSTGQPKGVMNEHRGVVNRLLWMQDEYGLDASDSVLQKTPFSFDVSVWEFFWPLFNGARLVMARPGGHRDPGYLREVIREQNITTLHFVPSMLDLFLAHGEAADSGLLRVMCSGEALPGHLVRRFKQQLPEVGLFNLYGPTEAAVDVTAWDCAGPLDETPDNTPIGKPVANTRIYLLDASRQPVPLGVAGELYIGGVQVARGYLNRPELSAERFLDDPFNVGRMYRTGDLGRYLPDGTVEYLGRNDDQVKIRGFRIELGEIEARLAAYPGVKESVVLAREDNPGEKRLVAYVTAQQPETVLEIESLRTHLQGALPEYMVPAAYVQLDALPLTPNGKLDRKAL</sequence>
<dbReference type="SUPFAM" id="SSF52777">
    <property type="entry name" value="CoA-dependent acyltransferases"/>
    <property type="match status" value="2"/>
</dbReference>
<dbReference type="InterPro" id="IPR010071">
    <property type="entry name" value="AA_adenyl_dom"/>
</dbReference>
<dbReference type="AlphaFoldDB" id="A0A7Y7WJY0"/>
<dbReference type="InterPro" id="IPR001242">
    <property type="entry name" value="Condensation_dom"/>
</dbReference>
<dbReference type="FunFam" id="3.40.50.980:FF:000002">
    <property type="entry name" value="Enterobactin synthetase component F"/>
    <property type="match status" value="1"/>
</dbReference>
<dbReference type="PANTHER" id="PTHR45527:SF1">
    <property type="entry name" value="FATTY ACID SYNTHASE"/>
    <property type="match status" value="1"/>
</dbReference>
<dbReference type="Gene3D" id="3.30.559.30">
    <property type="entry name" value="Nonribosomal peptide synthetase, condensation domain"/>
    <property type="match status" value="1"/>
</dbReference>
<dbReference type="SUPFAM" id="SSF56801">
    <property type="entry name" value="Acetyl-CoA synthetase-like"/>
    <property type="match status" value="1"/>
</dbReference>
<feature type="domain" description="AMP-dependent synthetase/ligase" evidence="4">
    <location>
        <begin position="326"/>
        <end position="680"/>
    </location>
</feature>
<keyword evidence="2" id="KW-0596">Phosphopantetheine</keyword>
<reference evidence="7 8" key="1">
    <citation type="submission" date="2020-04" db="EMBL/GenBank/DDBJ databases">
        <title>Molecular characterization of pseudomonads from Agaricus bisporus reveal novel blotch 2 pathogens in Western Europe.</title>
        <authorList>
            <person name="Taparia T."/>
            <person name="Krijger M."/>
            <person name="Haynes E."/>
            <person name="Elpinstone J.G."/>
            <person name="Noble R."/>
            <person name="Van Der Wolf J."/>
        </authorList>
    </citation>
    <scope>NUCLEOTIDE SEQUENCE [LARGE SCALE GENOMIC DNA]</scope>
    <source>
        <strain evidence="7 8">F1001</strain>
    </source>
</reference>
<dbReference type="Proteomes" id="UP000582981">
    <property type="component" value="Unassembled WGS sequence"/>
</dbReference>
<evidence type="ECO:0000313" key="8">
    <source>
        <dbReference type="Proteomes" id="UP000582981"/>
    </source>
</evidence>
<dbReference type="GO" id="GO:0003824">
    <property type="term" value="F:catalytic activity"/>
    <property type="evidence" value="ECO:0007669"/>
    <property type="project" value="InterPro"/>
</dbReference>
<dbReference type="GO" id="GO:0043041">
    <property type="term" value="P:amino acid activation for nonribosomal peptide biosynthetic process"/>
    <property type="evidence" value="ECO:0007669"/>
    <property type="project" value="TreeGrafter"/>
</dbReference>
<dbReference type="CDD" id="cd19531">
    <property type="entry name" value="LCL_NRPS-like"/>
    <property type="match status" value="1"/>
</dbReference>
<dbReference type="Pfam" id="PF13193">
    <property type="entry name" value="AMP-binding_C"/>
    <property type="match status" value="1"/>
</dbReference>
<evidence type="ECO:0000259" key="5">
    <source>
        <dbReference type="Pfam" id="PF00668"/>
    </source>
</evidence>
<feature type="non-terminal residue" evidence="7">
    <location>
        <position position="818"/>
    </location>
</feature>
<dbReference type="Pfam" id="PF00501">
    <property type="entry name" value="AMP-binding"/>
    <property type="match status" value="1"/>
</dbReference>
<comment type="cofactor">
    <cofactor evidence="1">
        <name>pantetheine 4'-phosphate</name>
        <dbReference type="ChEBI" id="CHEBI:47942"/>
    </cofactor>
</comment>
<evidence type="ECO:0000256" key="1">
    <source>
        <dbReference type="ARBA" id="ARBA00001957"/>
    </source>
</evidence>
<name>A0A7Y7WJY0_9PSED</name>
<dbReference type="InterPro" id="IPR045851">
    <property type="entry name" value="AMP-bd_C_sf"/>
</dbReference>
<dbReference type="GO" id="GO:0031177">
    <property type="term" value="F:phosphopantetheine binding"/>
    <property type="evidence" value="ECO:0007669"/>
    <property type="project" value="TreeGrafter"/>
</dbReference>
<dbReference type="GO" id="GO:0044550">
    <property type="term" value="P:secondary metabolite biosynthetic process"/>
    <property type="evidence" value="ECO:0007669"/>
    <property type="project" value="UniProtKB-ARBA"/>
</dbReference>
<dbReference type="InterPro" id="IPR023213">
    <property type="entry name" value="CAT-like_dom_sf"/>
</dbReference>
<dbReference type="Gene3D" id="3.40.50.980">
    <property type="match status" value="2"/>
</dbReference>
<dbReference type="GO" id="GO:0005829">
    <property type="term" value="C:cytosol"/>
    <property type="evidence" value="ECO:0007669"/>
    <property type="project" value="TreeGrafter"/>
</dbReference>
<accession>A0A7Y7WJY0</accession>
<dbReference type="FunFam" id="2.30.38.10:FF:000001">
    <property type="entry name" value="Non-ribosomal peptide synthetase PvdI"/>
    <property type="match status" value="1"/>
</dbReference>
<gene>
    <name evidence="7" type="ORF">HX829_29430</name>
</gene>
<feature type="non-terminal residue" evidence="7">
    <location>
        <position position="1"/>
    </location>
</feature>
<dbReference type="Gene3D" id="3.30.559.10">
    <property type="entry name" value="Chloramphenicol acetyltransferase-like domain"/>
    <property type="match status" value="1"/>
</dbReference>
<dbReference type="InterPro" id="IPR025110">
    <property type="entry name" value="AMP-bd_C"/>
</dbReference>
<dbReference type="FunFam" id="3.30.300.30:FF:000010">
    <property type="entry name" value="Enterobactin synthetase component F"/>
    <property type="match status" value="1"/>
</dbReference>
<dbReference type="RefSeq" id="WP_177145638.1">
    <property type="nucleotide sequence ID" value="NZ_JACAPU010000045.1"/>
</dbReference>
<dbReference type="EMBL" id="JACAPU010000045">
    <property type="protein sequence ID" value="NWB50601.1"/>
    <property type="molecule type" value="Genomic_DNA"/>
</dbReference>
<dbReference type="FunFam" id="3.40.50.12780:FF:000012">
    <property type="entry name" value="Non-ribosomal peptide synthetase"/>
    <property type="match status" value="1"/>
</dbReference>
<dbReference type="Gene3D" id="3.30.300.30">
    <property type="match status" value="1"/>
</dbReference>
<evidence type="ECO:0000256" key="2">
    <source>
        <dbReference type="ARBA" id="ARBA00022450"/>
    </source>
</evidence>
<evidence type="ECO:0000313" key="7">
    <source>
        <dbReference type="EMBL" id="NWB50601.1"/>
    </source>
</evidence>